<reference evidence="4 5" key="1">
    <citation type="submission" date="2018-03" db="EMBL/GenBank/DDBJ databases">
        <authorList>
            <person name="Keele B.F."/>
        </authorList>
    </citation>
    <scope>NUCLEOTIDE SEQUENCE [LARGE SCALE GENOMIC DNA]</scope>
    <source>
        <strain evidence="4 5">D20</strain>
    </source>
</reference>
<evidence type="ECO:0000259" key="2">
    <source>
        <dbReference type="Pfam" id="PF06119"/>
    </source>
</evidence>
<name>A0A2T4IBP6_9RHOO</name>
<comment type="caution">
    <text evidence="4">The sequence shown here is derived from an EMBL/GenBank/DDBJ whole genome shotgun (WGS) entry which is preliminary data.</text>
</comment>
<feature type="chain" id="PRO_5015514090" evidence="1">
    <location>
        <begin position="23"/>
        <end position="274"/>
    </location>
</feature>
<dbReference type="RefSeq" id="WP_107494643.1">
    <property type="nucleotide sequence ID" value="NZ_PZKC01000016.1"/>
</dbReference>
<dbReference type="OrthoDB" id="5762321at2"/>
<dbReference type="Proteomes" id="UP000241193">
    <property type="component" value="Unassembled WGS sequence"/>
</dbReference>
<dbReference type="InterPro" id="IPR051495">
    <property type="entry name" value="Epithelial_Barrier/Signaling"/>
</dbReference>
<protein>
    <submittedName>
        <fullName evidence="4">VPLPA-CTERM sorting domain-containing protein</fullName>
    </submittedName>
</protein>
<feature type="domain" description="Ice-binding protein C-terminal" evidence="3">
    <location>
        <begin position="248"/>
        <end position="271"/>
    </location>
</feature>
<dbReference type="Pfam" id="PF06119">
    <property type="entry name" value="NIDO"/>
    <property type="match status" value="1"/>
</dbReference>
<evidence type="ECO:0000256" key="1">
    <source>
        <dbReference type="SAM" id="SignalP"/>
    </source>
</evidence>
<evidence type="ECO:0000259" key="3">
    <source>
        <dbReference type="Pfam" id="PF07589"/>
    </source>
</evidence>
<proteinExistence type="predicted"/>
<gene>
    <name evidence="4" type="ORF">C8261_15510</name>
</gene>
<keyword evidence="5" id="KW-1185">Reference proteome</keyword>
<dbReference type="GO" id="GO:0007160">
    <property type="term" value="P:cell-matrix adhesion"/>
    <property type="evidence" value="ECO:0007669"/>
    <property type="project" value="InterPro"/>
</dbReference>
<dbReference type="NCBIfam" id="TIGR02595">
    <property type="entry name" value="PEP_CTERM"/>
    <property type="match status" value="1"/>
</dbReference>
<feature type="signal peptide" evidence="1">
    <location>
        <begin position="1"/>
        <end position="22"/>
    </location>
</feature>
<accession>A0A2T4IBP6</accession>
<dbReference type="PANTHER" id="PTHR13802:SF59">
    <property type="entry name" value="SUSHI DOMAIN-CONTAINING PROTEIN 2"/>
    <property type="match status" value="1"/>
</dbReference>
<dbReference type="AlphaFoldDB" id="A0A2T4IBP6"/>
<dbReference type="InterPro" id="IPR013424">
    <property type="entry name" value="Ice-binding_C"/>
</dbReference>
<reference evidence="4 5" key="2">
    <citation type="submission" date="2018-04" db="EMBL/GenBank/DDBJ databases">
        <title>Thauera lacus sp. nov., isolated from an saline lake in Inner Mongolia, China.</title>
        <authorList>
            <person name="Liang Q.-Y."/>
        </authorList>
    </citation>
    <scope>NUCLEOTIDE SEQUENCE [LARGE SCALE GENOMIC DNA]</scope>
    <source>
        <strain evidence="4 5">D20</strain>
    </source>
</reference>
<dbReference type="PANTHER" id="PTHR13802">
    <property type="entry name" value="MUCIN 4-RELATED"/>
    <property type="match status" value="1"/>
</dbReference>
<dbReference type="InterPro" id="IPR003886">
    <property type="entry name" value="NIDO_dom"/>
</dbReference>
<sequence>MKLKPLVFALAVGLVASSGAHASAIVSGFSDFTLPRNDDGSTGLVSIGFEVNFFGLNFTQLYVNNNGNVTFDAALATYTPFGLTATNRQIIAPFFADVDTRSAGNPVTYGLGVYEGYNAFGVNWVDVDYYSSSSSHTNRNSFQLILVDRADVAAGDFDIIFNYDQIQWETGTASGGNSSGLGGNSARAGYSNGTGTPGTFHEMEGSAVNGAFLDGGPNALISGSLNSGVDGRYIFQARSGSINPNPNPVPEPATLALLGIGLAGLGALRRRRQS</sequence>
<dbReference type="EMBL" id="PZKC01000016">
    <property type="protein sequence ID" value="PTD95199.1"/>
    <property type="molecule type" value="Genomic_DNA"/>
</dbReference>
<dbReference type="Pfam" id="PF07589">
    <property type="entry name" value="PEP-CTERM"/>
    <property type="match status" value="1"/>
</dbReference>
<evidence type="ECO:0000313" key="4">
    <source>
        <dbReference type="EMBL" id="PTD95199.1"/>
    </source>
</evidence>
<feature type="domain" description="NIDO" evidence="2">
    <location>
        <begin position="60"/>
        <end position="238"/>
    </location>
</feature>
<organism evidence="4 5">
    <name type="scientific">Pseudothauera lacus</name>
    <dbReference type="NCBI Taxonomy" id="2136175"/>
    <lineage>
        <taxon>Bacteria</taxon>
        <taxon>Pseudomonadati</taxon>
        <taxon>Pseudomonadota</taxon>
        <taxon>Betaproteobacteria</taxon>
        <taxon>Rhodocyclales</taxon>
        <taxon>Zoogloeaceae</taxon>
        <taxon>Pseudothauera</taxon>
    </lineage>
</organism>
<keyword evidence="1" id="KW-0732">Signal</keyword>
<evidence type="ECO:0000313" key="5">
    <source>
        <dbReference type="Proteomes" id="UP000241193"/>
    </source>
</evidence>